<name>A0A154NY17_DUFNO</name>
<dbReference type="InterPro" id="IPR036397">
    <property type="entry name" value="RNaseH_sf"/>
</dbReference>
<dbReference type="PANTHER" id="PTHR47326">
    <property type="entry name" value="TRANSPOSABLE ELEMENT TC3 TRANSPOSASE-LIKE PROTEIN"/>
    <property type="match status" value="1"/>
</dbReference>
<evidence type="ECO:0000313" key="2">
    <source>
        <dbReference type="Proteomes" id="UP000076502"/>
    </source>
</evidence>
<evidence type="ECO:0008006" key="3">
    <source>
        <dbReference type="Google" id="ProtNLM"/>
    </source>
</evidence>
<dbReference type="OrthoDB" id="8028904at2759"/>
<protein>
    <recommendedName>
        <fullName evidence="3">Transposable element Tc3 transposase</fullName>
    </recommendedName>
</protein>
<dbReference type="EMBL" id="KQ434780">
    <property type="protein sequence ID" value="KZC04452.1"/>
    <property type="molecule type" value="Genomic_DNA"/>
</dbReference>
<keyword evidence="2" id="KW-1185">Reference proteome</keyword>
<dbReference type="Gene3D" id="3.30.420.10">
    <property type="entry name" value="Ribonuclease H-like superfamily/Ribonuclease H"/>
    <property type="match status" value="1"/>
</dbReference>
<dbReference type="Proteomes" id="UP000076502">
    <property type="component" value="Unassembled WGS sequence"/>
</dbReference>
<accession>A0A154NY17</accession>
<dbReference type="GO" id="GO:0003676">
    <property type="term" value="F:nucleic acid binding"/>
    <property type="evidence" value="ECO:0007669"/>
    <property type="project" value="InterPro"/>
</dbReference>
<feature type="non-terminal residue" evidence="1">
    <location>
        <position position="1"/>
    </location>
</feature>
<gene>
    <name evidence="1" type="ORF">WN55_04258</name>
</gene>
<dbReference type="PANTHER" id="PTHR47326:SF1">
    <property type="entry name" value="HTH PSQ-TYPE DOMAIN-CONTAINING PROTEIN"/>
    <property type="match status" value="1"/>
</dbReference>
<sequence length="110" mass="12909">YQHDGCPSYYAHVVRQVLFKQFPNRWIGCGGEFLWPPRSPDLTPLEYFLWDALKDMVHREPTITPENMKERIREAFSMLATETIQSAASSLINKLHQCSNVNGYHFEHLR</sequence>
<evidence type="ECO:0000313" key="1">
    <source>
        <dbReference type="EMBL" id="KZC04452.1"/>
    </source>
</evidence>
<proteinExistence type="predicted"/>
<reference evidence="1 2" key="1">
    <citation type="submission" date="2015-07" db="EMBL/GenBank/DDBJ databases">
        <title>The genome of Dufourea novaeangliae.</title>
        <authorList>
            <person name="Pan H."/>
            <person name="Kapheim K."/>
        </authorList>
    </citation>
    <scope>NUCLEOTIDE SEQUENCE [LARGE SCALE GENOMIC DNA]</scope>
    <source>
        <strain evidence="1">0120121106</strain>
        <tissue evidence="1">Whole body</tissue>
    </source>
</reference>
<dbReference type="AlphaFoldDB" id="A0A154NY17"/>
<organism evidence="1 2">
    <name type="scientific">Dufourea novaeangliae</name>
    <name type="common">Sweat bee</name>
    <dbReference type="NCBI Taxonomy" id="178035"/>
    <lineage>
        <taxon>Eukaryota</taxon>
        <taxon>Metazoa</taxon>
        <taxon>Ecdysozoa</taxon>
        <taxon>Arthropoda</taxon>
        <taxon>Hexapoda</taxon>
        <taxon>Insecta</taxon>
        <taxon>Pterygota</taxon>
        <taxon>Neoptera</taxon>
        <taxon>Endopterygota</taxon>
        <taxon>Hymenoptera</taxon>
        <taxon>Apocrita</taxon>
        <taxon>Aculeata</taxon>
        <taxon>Apoidea</taxon>
        <taxon>Anthophila</taxon>
        <taxon>Halictidae</taxon>
        <taxon>Rophitinae</taxon>
        <taxon>Dufourea</taxon>
    </lineage>
</organism>